<evidence type="ECO:0000259" key="5">
    <source>
        <dbReference type="Pfam" id="PF17827"/>
    </source>
</evidence>
<evidence type="ECO:0000313" key="6">
    <source>
        <dbReference type="EMBL" id="OGF15669.1"/>
    </source>
</evidence>
<dbReference type="NCBIfam" id="TIGR00536">
    <property type="entry name" value="hemK_fam"/>
    <property type="match status" value="1"/>
</dbReference>
<keyword evidence="1 6" id="KW-0489">Methyltransferase</keyword>
<dbReference type="InterPro" id="IPR050320">
    <property type="entry name" value="N5-glutamine_MTase"/>
</dbReference>
<keyword evidence="3" id="KW-0949">S-adenosyl-L-methionine</keyword>
<dbReference type="InterPro" id="IPR029063">
    <property type="entry name" value="SAM-dependent_MTases_sf"/>
</dbReference>
<dbReference type="InterPro" id="IPR019874">
    <property type="entry name" value="RF_methyltr_PrmC"/>
</dbReference>
<dbReference type="SUPFAM" id="SSF53335">
    <property type="entry name" value="S-adenosyl-L-methionine-dependent methyltransferases"/>
    <property type="match status" value="1"/>
</dbReference>
<comment type="caution">
    <text evidence="6">The sequence shown here is derived from an EMBL/GenBank/DDBJ whole genome shotgun (WGS) entry which is preliminary data.</text>
</comment>
<dbReference type="InterPro" id="IPR025714">
    <property type="entry name" value="Methyltranfer_dom"/>
</dbReference>
<dbReference type="GO" id="GO:0008276">
    <property type="term" value="F:protein methyltransferase activity"/>
    <property type="evidence" value="ECO:0007669"/>
    <property type="project" value="InterPro"/>
</dbReference>
<evidence type="ECO:0000256" key="1">
    <source>
        <dbReference type="ARBA" id="ARBA00022603"/>
    </source>
</evidence>
<keyword evidence="2 6" id="KW-0808">Transferase</keyword>
<gene>
    <name evidence="6" type="ORF">A3D54_00750</name>
</gene>
<evidence type="ECO:0000256" key="2">
    <source>
        <dbReference type="ARBA" id="ARBA00022679"/>
    </source>
</evidence>
<name>A0A1F5RMM2_9BACT</name>
<feature type="domain" description="Release factor glutamine methyltransferase N-terminal" evidence="5">
    <location>
        <begin position="5"/>
        <end position="80"/>
    </location>
</feature>
<dbReference type="InterPro" id="IPR040758">
    <property type="entry name" value="PrmC_N"/>
</dbReference>
<dbReference type="Gene3D" id="3.40.50.150">
    <property type="entry name" value="Vaccinia Virus protein VP39"/>
    <property type="match status" value="1"/>
</dbReference>
<dbReference type="GO" id="GO:0032259">
    <property type="term" value="P:methylation"/>
    <property type="evidence" value="ECO:0007669"/>
    <property type="project" value="UniProtKB-KW"/>
</dbReference>
<dbReference type="PANTHER" id="PTHR18895">
    <property type="entry name" value="HEMK METHYLTRANSFERASE"/>
    <property type="match status" value="1"/>
</dbReference>
<dbReference type="AlphaFoldDB" id="A0A1F5RMM2"/>
<reference evidence="6 7" key="1">
    <citation type="journal article" date="2016" name="Nat. Commun.">
        <title>Thousands of microbial genomes shed light on interconnected biogeochemical processes in an aquifer system.</title>
        <authorList>
            <person name="Anantharaman K."/>
            <person name="Brown C.T."/>
            <person name="Hug L.A."/>
            <person name="Sharon I."/>
            <person name="Castelle C.J."/>
            <person name="Probst A.J."/>
            <person name="Thomas B.C."/>
            <person name="Singh A."/>
            <person name="Wilkins M.J."/>
            <person name="Karaoz U."/>
            <person name="Brodie E.L."/>
            <person name="Williams K.H."/>
            <person name="Hubbard S.S."/>
            <person name="Banfield J.F."/>
        </authorList>
    </citation>
    <scope>NUCLEOTIDE SEQUENCE [LARGE SCALE GENOMIC DNA]</scope>
</reference>
<protein>
    <submittedName>
        <fullName evidence="6">Protein-(Glutamine-N5) methyltransferase, release factor-specific</fullName>
    </submittedName>
</protein>
<accession>A0A1F5RMM2</accession>
<dbReference type="Pfam" id="PF13847">
    <property type="entry name" value="Methyltransf_31"/>
    <property type="match status" value="1"/>
</dbReference>
<dbReference type="Proteomes" id="UP000177691">
    <property type="component" value="Unassembled WGS sequence"/>
</dbReference>
<dbReference type="NCBIfam" id="TIGR03534">
    <property type="entry name" value="RF_mod_PrmC"/>
    <property type="match status" value="1"/>
</dbReference>
<sequence length="334" mass="37680">MTFSQALIKAYPKLRAALINSAYLDAELLLSFVLSARGGQEKSREWILAHPEIKLSKKQIRAYDNLIKQRARHVPIAYITREKEFYGRPFYIDERVLVPRPETEMMAEEILCHCEESRAARGDEAIPVSSAITTRLPRFAAKDDSLAMTIVDVGTGSGCIIITLAKELQYCKNLKFFATDISSGALAVARQNARLHGVDKKIKFLRGNLLQPLFLKIKNHKIKNFFIVANLPYLTPAQIQQSPTIKHEPKLALNGGADGLKYYRQLAVQLRQFHIKYPNISISLFCEIDPAQSKKIKTIFSSVIPANAGTQKKNNQMKIKKDLAGRNRIAIVKF</sequence>
<evidence type="ECO:0000259" key="4">
    <source>
        <dbReference type="Pfam" id="PF13847"/>
    </source>
</evidence>
<proteinExistence type="predicted"/>
<dbReference type="Gene3D" id="1.10.8.10">
    <property type="entry name" value="DNA helicase RuvA subunit, C-terminal domain"/>
    <property type="match status" value="1"/>
</dbReference>
<organism evidence="6 7">
    <name type="scientific">Candidatus Falkowbacteria bacterium RIFCSPHIGHO2_02_FULL_45_15</name>
    <dbReference type="NCBI Taxonomy" id="1797987"/>
    <lineage>
        <taxon>Bacteria</taxon>
        <taxon>Candidatus Falkowiibacteriota</taxon>
    </lineage>
</organism>
<dbReference type="EMBL" id="MFFU01000055">
    <property type="protein sequence ID" value="OGF15669.1"/>
    <property type="molecule type" value="Genomic_DNA"/>
</dbReference>
<evidence type="ECO:0000256" key="3">
    <source>
        <dbReference type="ARBA" id="ARBA00022691"/>
    </source>
</evidence>
<dbReference type="CDD" id="cd02440">
    <property type="entry name" value="AdoMet_MTases"/>
    <property type="match status" value="1"/>
</dbReference>
<dbReference type="InterPro" id="IPR004556">
    <property type="entry name" value="HemK-like"/>
</dbReference>
<dbReference type="PANTHER" id="PTHR18895:SF74">
    <property type="entry name" value="MTRF1L RELEASE FACTOR GLUTAMINE METHYLTRANSFERASE"/>
    <property type="match status" value="1"/>
</dbReference>
<evidence type="ECO:0000313" key="7">
    <source>
        <dbReference type="Proteomes" id="UP000177691"/>
    </source>
</evidence>
<dbReference type="Pfam" id="PF17827">
    <property type="entry name" value="PrmC_N"/>
    <property type="match status" value="1"/>
</dbReference>
<feature type="domain" description="Methyltransferase" evidence="4">
    <location>
        <begin position="147"/>
        <end position="211"/>
    </location>
</feature>